<dbReference type="InterPro" id="IPR001965">
    <property type="entry name" value="Znf_PHD"/>
</dbReference>
<evidence type="ECO:0000256" key="4">
    <source>
        <dbReference type="ARBA" id="ARBA00022833"/>
    </source>
</evidence>
<dbReference type="GO" id="GO:0008270">
    <property type="term" value="F:zinc ion binding"/>
    <property type="evidence" value="ECO:0007669"/>
    <property type="project" value="UniProtKB-KW"/>
</dbReference>
<keyword evidence="3 6" id="KW-0863">Zinc-finger</keyword>
<dbReference type="GO" id="GO:0048188">
    <property type="term" value="C:Set1C/COMPASS complex"/>
    <property type="evidence" value="ECO:0007669"/>
    <property type="project" value="InterPro"/>
</dbReference>
<dbReference type="SMART" id="SM00249">
    <property type="entry name" value="PHD"/>
    <property type="match status" value="1"/>
</dbReference>
<evidence type="ECO:0000313" key="9">
    <source>
        <dbReference type="EMBL" id="OQE19902.1"/>
    </source>
</evidence>
<sequence>MAPDMEADAIHTNGPAEGTEASQSTTGPYETNPARIPGDDPFLAQSPQYGRYTPQSTDLTPRYQTWHQSDPDMNTYWRDLVQKYSTPEHSLNLSGPRDAFAAGSVIIRVDHESAREEAAEWYSCANANELSASRKMEEPLREVGVTVPVVHFCGTIEGKNVTVESRVPGVSLDVAWQYLSNEQIAMFKNQCRQILQILQTIDPSPNEPSYVCRGLNTQAPPQGREPEQSILFAEKSTGENLCFMHNNLTPANIVVKDDRIVGITGWRESGYVGLARARKVHQAFRDLQPGAQTGKKDTWVDLYDDEYNAGKSAPLVASKDIALPSVKTEPTSSTLDKFSASDDLETKSTGFDGTNDFPTSKKLANLKNGTTSRASSSDRSSPATSVKPTSNKKSGSTATKKGTAKKPAVKKRKANDADADSVDGGRSNTPASRASKGPGKKQDSVSIAGSQAPEEKKKKKKGGRKRADDDEEDFEDPNEVFCICRRPDNHTWMIGCDGDCEDWYHGKCVNIDLRDEDLIERYICPNCEENGQGRTTWKPMCRLPECRKPARATPKNPSKYCSDNHGQEFMRQQARRLNLGSTPSGVEGLGSMGSILTVGDLKAAVLGVKSVEEFRRLGDQIISQPLSTKETTPNSEVKSETTPQAGDAFDINPRGVEYSADEVAEMERLRKLRDDLLHRKEILSARSTFVGLLRPRAKGLVEKLKQNEPKGGWKDICGFDSRLSWSDEEFDEWRLSESGKKALAEGTVEAMAASLPGATDADGDTAMDDEGEDELALLTRGVCTKKRCERHKQWVKVQQQDISFEETTANEDLAKYEQEARYVAESAVLRRWAEKESIPSDAH</sequence>
<keyword evidence="4" id="KW-0862">Zinc</keyword>
<dbReference type="OrthoDB" id="436852at2759"/>
<dbReference type="AlphaFoldDB" id="A0A1V6T0X2"/>
<dbReference type="GO" id="GO:0045893">
    <property type="term" value="P:positive regulation of DNA-templated transcription"/>
    <property type="evidence" value="ECO:0007669"/>
    <property type="project" value="TreeGrafter"/>
</dbReference>
<evidence type="ECO:0000256" key="1">
    <source>
        <dbReference type="ARBA" id="ARBA00004123"/>
    </source>
</evidence>
<feature type="compositionally biased region" description="Polar residues" evidence="7">
    <location>
        <begin position="625"/>
        <end position="644"/>
    </location>
</feature>
<keyword evidence="2" id="KW-0479">Metal-binding</keyword>
<feature type="compositionally biased region" description="Polar residues" evidence="7">
    <location>
        <begin position="347"/>
        <end position="358"/>
    </location>
</feature>
<accession>A0A1V6T0X2</accession>
<dbReference type="EMBL" id="MLKD01000014">
    <property type="protein sequence ID" value="OQE19902.1"/>
    <property type="molecule type" value="Genomic_DNA"/>
</dbReference>
<gene>
    <name evidence="9" type="ORF">PENSTE_c014G08659</name>
</gene>
<dbReference type="InterPro" id="IPR019787">
    <property type="entry name" value="Znf_PHD-finger"/>
</dbReference>
<feature type="domain" description="PHD-type" evidence="8">
    <location>
        <begin position="479"/>
        <end position="530"/>
    </location>
</feature>
<feature type="region of interest" description="Disordered" evidence="7">
    <location>
        <begin position="326"/>
        <end position="472"/>
    </location>
</feature>
<dbReference type="InterPro" id="IPR037869">
    <property type="entry name" value="Spp1/CFP1"/>
</dbReference>
<feature type="region of interest" description="Disordered" evidence="7">
    <location>
        <begin position="625"/>
        <end position="650"/>
    </location>
</feature>
<keyword evidence="5" id="KW-0539">Nucleus</keyword>
<protein>
    <recommendedName>
        <fullName evidence="8">PHD-type domain-containing protein</fullName>
    </recommendedName>
</protein>
<evidence type="ECO:0000259" key="8">
    <source>
        <dbReference type="PROSITE" id="PS50016"/>
    </source>
</evidence>
<name>A0A1V6T0X2_9EURO</name>
<dbReference type="Gene3D" id="3.30.40.10">
    <property type="entry name" value="Zinc/RING finger domain, C3HC4 (zinc finger)"/>
    <property type="match status" value="1"/>
</dbReference>
<dbReference type="SUPFAM" id="SSF56112">
    <property type="entry name" value="Protein kinase-like (PK-like)"/>
    <property type="match status" value="1"/>
</dbReference>
<evidence type="ECO:0000256" key="5">
    <source>
        <dbReference type="ARBA" id="ARBA00023242"/>
    </source>
</evidence>
<keyword evidence="10" id="KW-1185">Reference proteome</keyword>
<dbReference type="InterPro" id="IPR013083">
    <property type="entry name" value="Znf_RING/FYVE/PHD"/>
</dbReference>
<dbReference type="Pfam" id="PF00628">
    <property type="entry name" value="PHD"/>
    <property type="match status" value="1"/>
</dbReference>
<feature type="compositionally biased region" description="Basic residues" evidence="7">
    <location>
        <begin position="402"/>
        <end position="413"/>
    </location>
</feature>
<dbReference type="PROSITE" id="PS01359">
    <property type="entry name" value="ZF_PHD_1"/>
    <property type="match status" value="1"/>
</dbReference>
<dbReference type="InterPro" id="IPR011009">
    <property type="entry name" value="Kinase-like_dom_sf"/>
</dbReference>
<dbReference type="InterPro" id="IPR011011">
    <property type="entry name" value="Znf_FYVE_PHD"/>
</dbReference>
<reference evidence="10" key="1">
    <citation type="journal article" date="2017" name="Nat. Microbiol.">
        <title>Global analysis of biosynthetic gene clusters reveals vast potential of secondary metabolite production in Penicillium species.</title>
        <authorList>
            <person name="Nielsen J.C."/>
            <person name="Grijseels S."/>
            <person name="Prigent S."/>
            <person name="Ji B."/>
            <person name="Dainat J."/>
            <person name="Nielsen K.F."/>
            <person name="Frisvad J.C."/>
            <person name="Workman M."/>
            <person name="Nielsen J."/>
        </authorList>
    </citation>
    <scope>NUCLEOTIDE SEQUENCE [LARGE SCALE GENOMIC DNA]</scope>
    <source>
        <strain evidence="10">IBT 24891</strain>
    </source>
</reference>
<dbReference type="PROSITE" id="PS50016">
    <property type="entry name" value="ZF_PHD_2"/>
    <property type="match status" value="1"/>
</dbReference>
<feature type="compositionally biased region" description="Low complexity" evidence="7">
    <location>
        <begin position="370"/>
        <end position="401"/>
    </location>
</feature>
<evidence type="ECO:0000256" key="6">
    <source>
        <dbReference type="PROSITE-ProRule" id="PRU00146"/>
    </source>
</evidence>
<comment type="caution">
    <text evidence="9">The sequence shown here is derived from an EMBL/GenBank/DDBJ whole genome shotgun (WGS) entry which is preliminary data.</text>
</comment>
<evidence type="ECO:0000256" key="7">
    <source>
        <dbReference type="SAM" id="MobiDB-lite"/>
    </source>
</evidence>
<evidence type="ECO:0000256" key="3">
    <source>
        <dbReference type="ARBA" id="ARBA00022771"/>
    </source>
</evidence>
<dbReference type="PANTHER" id="PTHR46174:SF1">
    <property type="entry name" value="CXXC-TYPE ZINC FINGER PROTEIN 1"/>
    <property type="match status" value="1"/>
</dbReference>
<dbReference type="STRING" id="303698.A0A1V6T0X2"/>
<organism evidence="9 10">
    <name type="scientific">Penicillium steckii</name>
    <dbReference type="NCBI Taxonomy" id="303698"/>
    <lineage>
        <taxon>Eukaryota</taxon>
        <taxon>Fungi</taxon>
        <taxon>Dikarya</taxon>
        <taxon>Ascomycota</taxon>
        <taxon>Pezizomycotina</taxon>
        <taxon>Eurotiomycetes</taxon>
        <taxon>Eurotiomycetidae</taxon>
        <taxon>Eurotiales</taxon>
        <taxon>Aspergillaceae</taxon>
        <taxon>Penicillium</taxon>
    </lineage>
</organism>
<feature type="compositionally biased region" description="Polar residues" evidence="7">
    <location>
        <begin position="20"/>
        <end position="29"/>
    </location>
</feature>
<dbReference type="SUPFAM" id="SSF57903">
    <property type="entry name" value="FYVE/PHD zinc finger"/>
    <property type="match status" value="1"/>
</dbReference>
<dbReference type="PANTHER" id="PTHR46174">
    <property type="entry name" value="CXXC-TYPE ZINC FINGER PROTEIN 1"/>
    <property type="match status" value="1"/>
</dbReference>
<dbReference type="InterPro" id="IPR019786">
    <property type="entry name" value="Zinc_finger_PHD-type_CS"/>
</dbReference>
<proteinExistence type="predicted"/>
<comment type="subcellular location">
    <subcellularLocation>
        <location evidence="1">Nucleus</location>
    </subcellularLocation>
</comment>
<feature type="region of interest" description="Disordered" evidence="7">
    <location>
        <begin position="1"/>
        <end position="36"/>
    </location>
</feature>
<dbReference type="Proteomes" id="UP000191285">
    <property type="component" value="Unassembled WGS sequence"/>
</dbReference>
<evidence type="ECO:0000256" key="2">
    <source>
        <dbReference type="ARBA" id="ARBA00022723"/>
    </source>
</evidence>
<evidence type="ECO:0000313" key="10">
    <source>
        <dbReference type="Proteomes" id="UP000191285"/>
    </source>
</evidence>